<keyword evidence="3" id="KW-1185">Reference proteome</keyword>
<keyword evidence="2" id="KW-0418">Kinase</keyword>
<dbReference type="Proteomes" id="UP000314294">
    <property type="component" value="Unassembled WGS sequence"/>
</dbReference>
<comment type="caution">
    <text evidence="2">The sequence shown here is derived from an EMBL/GenBank/DDBJ whole genome shotgun (WGS) entry which is preliminary data.</text>
</comment>
<feature type="region of interest" description="Disordered" evidence="1">
    <location>
        <begin position="1"/>
        <end position="43"/>
    </location>
</feature>
<organism evidence="2 3">
    <name type="scientific">Liparis tanakae</name>
    <name type="common">Tanaka's snailfish</name>
    <dbReference type="NCBI Taxonomy" id="230148"/>
    <lineage>
        <taxon>Eukaryota</taxon>
        <taxon>Metazoa</taxon>
        <taxon>Chordata</taxon>
        <taxon>Craniata</taxon>
        <taxon>Vertebrata</taxon>
        <taxon>Euteleostomi</taxon>
        <taxon>Actinopterygii</taxon>
        <taxon>Neopterygii</taxon>
        <taxon>Teleostei</taxon>
        <taxon>Neoteleostei</taxon>
        <taxon>Acanthomorphata</taxon>
        <taxon>Eupercaria</taxon>
        <taxon>Perciformes</taxon>
        <taxon>Cottioidei</taxon>
        <taxon>Cottales</taxon>
        <taxon>Liparidae</taxon>
        <taxon>Liparis</taxon>
    </lineage>
</organism>
<dbReference type="AlphaFoldDB" id="A0A4Z2FAB8"/>
<protein>
    <submittedName>
        <fullName evidence="2">Tyrosine-protein kinase Fyn</fullName>
    </submittedName>
</protein>
<dbReference type="EMBL" id="SRLO01001401">
    <property type="protein sequence ID" value="TNN38139.1"/>
    <property type="molecule type" value="Genomic_DNA"/>
</dbReference>
<dbReference type="GO" id="GO:0016301">
    <property type="term" value="F:kinase activity"/>
    <property type="evidence" value="ECO:0007669"/>
    <property type="project" value="UniProtKB-KW"/>
</dbReference>
<gene>
    <name evidence="2" type="primary">fyn_0</name>
    <name evidence="2" type="ORF">EYF80_051701</name>
</gene>
<name>A0A4Z2FAB8_9TELE</name>
<sequence>MGCVQCKDKEAAKLTDDREASVSHNSGHRYGADPTPQHYPSFGVTTIPNYNNFHSGATQGVTVFGGVHTSSQSGTLRSRGGTGPESVVLR</sequence>
<feature type="region of interest" description="Disordered" evidence="1">
    <location>
        <begin position="64"/>
        <end position="90"/>
    </location>
</feature>
<feature type="compositionally biased region" description="Basic and acidic residues" evidence="1">
    <location>
        <begin position="1"/>
        <end position="21"/>
    </location>
</feature>
<proteinExistence type="predicted"/>
<keyword evidence="2" id="KW-0808">Transferase</keyword>
<accession>A0A4Z2FAB8</accession>
<evidence type="ECO:0000256" key="1">
    <source>
        <dbReference type="SAM" id="MobiDB-lite"/>
    </source>
</evidence>
<dbReference type="OrthoDB" id="8766973at2759"/>
<evidence type="ECO:0000313" key="3">
    <source>
        <dbReference type="Proteomes" id="UP000314294"/>
    </source>
</evidence>
<evidence type="ECO:0000313" key="2">
    <source>
        <dbReference type="EMBL" id="TNN38139.1"/>
    </source>
</evidence>
<reference evidence="2 3" key="1">
    <citation type="submission" date="2019-03" db="EMBL/GenBank/DDBJ databases">
        <title>First draft genome of Liparis tanakae, snailfish: a comprehensive survey of snailfish specific genes.</title>
        <authorList>
            <person name="Kim W."/>
            <person name="Song I."/>
            <person name="Jeong J.-H."/>
            <person name="Kim D."/>
            <person name="Kim S."/>
            <person name="Ryu S."/>
            <person name="Song J.Y."/>
            <person name="Lee S.K."/>
        </authorList>
    </citation>
    <scope>NUCLEOTIDE SEQUENCE [LARGE SCALE GENOMIC DNA]</scope>
    <source>
        <tissue evidence="2">Muscle</tissue>
    </source>
</reference>